<evidence type="ECO:0000313" key="2">
    <source>
        <dbReference type="Proteomes" id="UP000321863"/>
    </source>
</evidence>
<dbReference type="EMBL" id="BJYJ01000002">
    <property type="protein sequence ID" value="GEN75071.1"/>
    <property type="molecule type" value="Genomic_DNA"/>
</dbReference>
<protein>
    <submittedName>
        <fullName evidence="1">Uncharacterized protein</fullName>
    </submittedName>
</protein>
<accession>A0A511YIP4</accession>
<sequence length="58" mass="6794">MVPKYEWSKVIFFLIIDGKFLEATLISETFFKNWKSSLSVYENVIISSLVSIEDRTTE</sequence>
<comment type="caution">
    <text evidence="1">The sequence shown here is derived from an EMBL/GenBank/DDBJ whole genome shotgun (WGS) entry which is preliminary data.</text>
</comment>
<name>A0A511YIP4_9FLAO</name>
<evidence type="ECO:0000313" key="1">
    <source>
        <dbReference type="EMBL" id="GEN75071.1"/>
    </source>
</evidence>
<organism evidence="1 2">
    <name type="scientific">Chryseobacterium hagamense</name>
    <dbReference type="NCBI Taxonomy" id="395935"/>
    <lineage>
        <taxon>Bacteria</taxon>
        <taxon>Pseudomonadati</taxon>
        <taxon>Bacteroidota</taxon>
        <taxon>Flavobacteriia</taxon>
        <taxon>Flavobacteriales</taxon>
        <taxon>Weeksellaceae</taxon>
        <taxon>Chryseobacterium group</taxon>
        <taxon>Chryseobacterium</taxon>
    </lineage>
</organism>
<keyword evidence="2" id="KW-1185">Reference proteome</keyword>
<proteinExistence type="predicted"/>
<dbReference type="AlphaFoldDB" id="A0A511YIP4"/>
<reference evidence="1 2" key="1">
    <citation type="submission" date="2019-07" db="EMBL/GenBank/DDBJ databases">
        <title>Whole genome shotgun sequence of Chryseobacterium hagamense NBRC 105253.</title>
        <authorList>
            <person name="Hosoyama A."/>
            <person name="Uohara A."/>
            <person name="Ohji S."/>
            <person name="Ichikawa N."/>
        </authorList>
    </citation>
    <scope>NUCLEOTIDE SEQUENCE [LARGE SCALE GENOMIC DNA]</scope>
    <source>
        <strain evidence="1 2">NBRC 105253</strain>
    </source>
</reference>
<gene>
    <name evidence="1" type="ORF">CHA01nite_08110</name>
</gene>
<dbReference type="Proteomes" id="UP000321863">
    <property type="component" value="Unassembled WGS sequence"/>
</dbReference>